<feature type="binding site" evidence="7">
    <location>
        <position position="165"/>
    </location>
    <ligand>
        <name>Zn(2+)</name>
        <dbReference type="ChEBI" id="CHEBI:29105"/>
        <label>2</label>
    </ligand>
</feature>
<keyword evidence="4 7" id="KW-0479">Metal-binding</keyword>
<keyword evidence="6 7" id="KW-0862">Zinc</keyword>
<sequence>MKLKEVFILHDNYVWILYDVNHFCIIVDPGESESVINFIEIRKLKPISILLTHNHIDHVKGVKNIIKKYSNVTVYGPYETRKNNVHKIVYAGDKLTLLNRIFTVFLTPGHTLGHVSYYVMPYLFCGDTLFSGGCGRIYKNNYIKMYNSIKIISSFPENTLICCSHEYTLSNLTFSMLILSNDIKIKRYYNKMLKRTKKNKKTIPSFLKEEKVINLFLKTHEETVKKSVGLSKENSSFETFVRLRLIKNLLN</sequence>
<reference evidence="9 10" key="2">
    <citation type="submission" date="2019-05" db="EMBL/GenBank/DDBJ databases">
        <title>Genome evolution of the obligate endosymbiont Buchnera aphidicola.</title>
        <authorList>
            <person name="Moran N.A."/>
        </authorList>
    </citation>
    <scope>NUCLEOTIDE SEQUENCE [LARGE SCALE GENOMIC DNA]</scope>
    <source>
        <strain evidence="9 10">Mst</strain>
    </source>
</reference>
<dbReference type="InterPro" id="IPR032282">
    <property type="entry name" value="HAGH_C"/>
</dbReference>
<dbReference type="InterPro" id="IPR050110">
    <property type="entry name" value="Glyoxalase_II_hydrolase"/>
</dbReference>
<name>A0A4D6Y4P3_9GAMM</name>
<dbReference type="Pfam" id="PF00753">
    <property type="entry name" value="Lactamase_B"/>
    <property type="match status" value="2"/>
</dbReference>
<dbReference type="Pfam" id="PF16123">
    <property type="entry name" value="HAGH_C"/>
    <property type="match status" value="1"/>
</dbReference>
<dbReference type="OrthoDB" id="9802248at2"/>
<accession>A0A4D6Y4P3</accession>
<feature type="binding site" evidence="7">
    <location>
        <position position="55"/>
    </location>
    <ligand>
        <name>Zn(2+)</name>
        <dbReference type="ChEBI" id="CHEBI:29105"/>
        <label>1</label>
    </ligand>
</feature>
<dbReference type="PANTHER" id="PTHR43705:SF1">
    <property type="entry name" value="HYDROXYACYLGLUTATHIONE HYDROLASE GLOB"/>
    <property type="match status" value="1"/>
</dbReference>
<evidence type="ECO:0000256" key="5">
    <source>
        <dbReference type="ARBA" id="ARBA00022801"/>
    </source>
</evidence>
<dbReference type="EMBL" id="CP034861">
    <property type="protein sequence ID" value="QCI24327.1"/>
    <property type="molecule type" value="Genomic_DNA"/>
</dbReference>
<dbReference type="SUPFAM" id="SSF56281">
    <property type="entry name" value="Metallo-hydrolase/oxidoreductase"/>
    <property type="match status" value="1"/>
</dbReference>
<dbReference type="GO" id="GO:0046872">
    <property type="term" value="F:metal ion binding"/>
    <property type="evidence" value="ECO:0007669"/>
    <property type="project" value="UniProtKB-KW"/>
</dbReference>
<dbReference type="NCBIfam" id="TIGR03413">
    <property type="entry name" value="GSH_gloB"/>
    <property type="match status" value="1"/>
</dbReference>
<dbReference type="InterPro" id="IPR036866">
    <property type="entry name" value="RibonucZ/Hydroxyglut_hydro"/>
</dbReference>
<dbReference type="AlphaFoldDB" id="A0A4D6Y4P3"/>
<comment type="pathway">
    <text evidence="2 7">Secondary metabolite metabolism; methylglyoxal degradation; (R)-lactate from methylglyoxal: step 2/2.</text>
</comment>
<comment type="similarity">
    <text evidence="3 7">Belongs to the metallo-beta-lactamase superfamily. Glyoxalase II family.</text>
</comment>
<evidence type="ECO:0000256" key="1">
    <source>
        <dbReference type="ARBA" id="ARBA00001623"/>
    </source>
</evidence>
<evidence type="ECO:0000256" key="7">
    <source>
        <dbReference type="HAMAP-Rule" id="MF_01374"/>
    </source>
</evidence>
<evidence type="ECO:0000313" key="9">
    <source>
        <dbReference type="EMBL" id="QCI24327.1"/>
    </source>
</evidence>
<dbReference type="PANTHER" id="PTHR43705">
    <property type="entry name" value="HYDROXYACYLGLUTATHIONE HYDROLASE"/>
    <property type="match status" value="1"/>
</dbReference>
<protein>
    <recommendedName>
        <fullName evidence="7">Hydroxyacylglutathione hydrolase</fullName>
        <ecNumber evidence="7">3.1.2.6</ecNumber>
    </recommendedName>
    <alternativeName>
        <fullName evidence="7">Glyoxalase II</fullName>
        <shortName evidence="7">Glx II</shortName>
    </alternativeName>
</protein>
<feature type="binding site" evidence="7">
    <location>
        <position position="127"/>
    </location>
    <ligand>
        <name>Zn(2+)</name>
        <dbReference type="ChEBI" id="CHEBI:29105"/>
        <label>1</label>
    </ligand>
</feature>
<organism evidence="9 10">
    <name type="scientific">Buchnera aphidicola</name>
    <name type="common">Muscaphis stroyani</name>
    <dbReference type="NCBI Taxonomy" id="1241869"/>
    <lineage>
        <taxon>Bacteria</taxon>
        <taxon>Pseudomonadati</taxon>
        <taxon>Pseudomonadota</taxon>
        <taxon>Gammaproteobacteria</taxon>
        <taxon>Enterobacterales</taxon>
        <taxon>Erwiniaceae</taxon>
        <taxon>Buchnera</taxon>
    </lineage>
</organism>
<comment type="subunit">
    <text evidence="7">Monomer.</text>
</comment>
<evidence type="ECO:0000256" key="4">
    <source>
        <dbReference type="ARBA" id="ARBA00022723"/>
    </source>
</evidence>
<feature type="binding site" evidence="7">
    <location>
        <position position="57"/>
    </location>
    <ligand>
        <name>Zn(2+)</name>
        <dbReference type="ChEBI" id="CHEBI:29105"/>
        <label>2</label>
    </ligand>
</feature>
<dbReference type="GO" id="GO:0019243">
    <property type="term" value="P:methylglyoxal catabolic process to D-lactate via S-lactoyl-glutathione"/>
    <property type="evidence" value="ECO:0007669"/>
    <property type="project" value="UniProtKB-UniRule"/>
</dbReference>
<comment type="cofactor">
    <cofactor evidence="7">
        <name>Zn(2+)</name>
        <dbReference type="ChEBI" id="CHEBI:29105"/>
    </cofactor>
    <text evidence="7">Binds 2 Zn(2+) ions per subunit.</text>
</comment>
<comment type="function">
    <text evidence="7">Thiolesterase that catalyzes the hydrolysis of S-D-lactoyl-glutathione to form glutathione and D-lactic acid.</text>
</comment>
<gene>
    <name evidence="7 9" type="primary">gloB</name>
    <name evidence="9" type="ORF">D9V75_01190</name>
</gene>
<dbReference type="Gene3D" id="3.60.15.10">
    <property type="entry name" value="Ribonuclease Z/Hydroxyacylglutathione hydrolase-like"/>
    <property type="match status" value="1"/>
</dbReference>
<dbReference type="UniPathway" id="UPA00619">
    <property type="reaction ID" value="UER00676"/>
</dbReference>
<feature type="binding site" evidence="7">
    <location>
        <position position="53"/>
    </location>
    <ligand>
        <name>Zn(2+)</name>
        <dbReference type="ChEBI" id="CHEBI:29105"/>
        <label>1</label>
    </ligand>
</feature>
<dbReference type="EC" id="3.1.2.6" evidence="7"/>
<dbReference type="HAMAP" id="MF_01374">
    <property type="entry name" value="Glyoxalase_2"/>
    <property type="match status" value="1"/>
</dbReference>
<feature type="domain" description="Metallo-beta-lactamase" evidence="8">
    <location>
        <begin position="11"/>
        <end position="165"/>
    </location>
</feature>
<feature type="binding site" evidence="7">
    <location>
        <position position="127"/>
    </location>
    <ligand>
        <name>Zn(2+)</name>
        <dbReference type="ChEBI" id="CHEBI:29105"/>
        <label>2</label>
    </ligand>
</feature>
<dbReference type="InterPro" id="IPR035680">
    <property type="entry name" value="Clx_II_MBL"/>
</dbReference>
<dbReference type="Proteomes" id="UP000298673">
    <property type="component" value="Chromosome"/>
</dbReference>
<proteinExistence type="inferred from homology"/>
<feature type="binding site" evidence="7">
    <location>
        <position position="58"/>
    </location>
    <ligand>
        <name>Zn(2+)</name>
        <dbReference type="ChEBI" id="CHEBI:29105"/>
        <label>2</label>
    </ligand>
</feature>
<dbReference type="GO" id="GO:0004416">
    <property type="term" value="F:hydroxyacylglutathione hydrolase activity"/>
    <property type="evidence" value="ECO:0007669"/>
    <property type="project" value="UniProtKB-UniRule"/>
</dbReference>
<dbReference type="CDD" id="cd07723">
    <property type="entry name" value="hydroxyacylglutathione_hydrolase_MBL-fold"/>
    <property type="match status" value="1"/>
</dbReference>
<evidence type="ECO:0000256" key="3">
    <source>
        <dbReference type="ARBA" id="ARBA00006759"/>
    </source>
</evidence>
<reference evidence="9 10" key="1">
    <citation type="submission" date="2018-12" db="EMBL/GenBank/DDBJ databases">
        <authorList>
            <person name="Chong R.A."/>
        </authorList>
    </citation>
    <scope>NUCLEOTIDE SEQUENCE [LARGE SCALE GENOMIC DNA]</scope>
    <source>
        <strain evidence="9 10">Mst</strain>
    </source>
</reference>
<dbReference type="InterPro" id="IPR001279">
    <property type="entry name" value="Metallo-B-lactamas"/>
</dbReference>
<dbReference type="RefSeq" id="WP_158343465.1">
    <property type="nucleotide sequence ID" value="NZ_CP034861.1"/>
</dbReference>
<feature type="binding site" evidence="7">
    <location>
        <position position="110"/>
    </location>
    <ligand>
        <name>Zn(2+)</name>
        <dbReference type="ChEBI" id="CHEBI:29105"/>
        <label>1</label>
    </ligand>
</feature>
<evidence type="ECO:0000256" key="2">
    <source>
        <dbReference type="ARBA" id="ARBA00004963"/>
    </source>
</evidence>
<evidence type="ECO:0000313" key="10">
    <source>
        <dbReference type="Proteomes" id="UP000298673"/>
    </source>
</evidence>
<evidence type="ECO:0000256" key="6">
    <source>
        <dbReference type="ARBA" id="ARBA00022833"/>
    </source>
</evidence>
<comment type="catalytic activity">
    <reaction evidence="1 7">
        <text>an S-(2-hydroxyacyl)glutathione + H2O = a 2-hydroxy carboxylate + glutathione + H(+)</text>
        <dbReference type="Rhea" id="RHEA:21864"/>
        <dbReference type="ChEBI" id="CHEBI:15377"/>
        <dbReference type="ChEBI" id="CHEBI:15378"/>
        <dbReference type="ChEBI" id="CHEBI:57925"/>
        <dbReference type="ChEBI" id="CHEBI:58896"/>
        <dbReference type="ChEBI" id="CHEBI:71261"/>
        <dbReference type="EC" id="3.1.2.6"/>
    </reaction>
</comment>
<dbReference type="SMART" id="SM00849">
    <property type="entry name" value="Lactamase_B"/>
    <property type="match status" value="1"/>
</dbReference>
<dbReference type="InterPro" id="IPR017782">
    <property type="entry name" value="Hydroxyacylglutathione_Hdrlase"/>
</dbReference>
<keyword evidence="5 7" id="KW-0378">Hydrolase</keyword>
<evidence type="ECO:0000259" key="8">
    <source>
        <dbReference type="SMART" id="SM00849"/>
    </source>
</evidence>